<keyword evidence="8" id="KW-1185">Reference proteome</keyword>
<dbReference type="EMBL" id="BAZW01000001">
    <property type="protein sequence ID" value="GAO28199.1"/>
    <property type="molecule type" value="Genomic_DNA"/>
</dbReference>
<evidence type="ECO:0000313" key="8">
    <source>
        <dbReference type="Proteomes" id="UP000032900"/>
    </source>
</evidence>
<dbReference type="Gene3D" id="3.40.50.300">
    <property type="entry name" value="P-loop containing nucleotide triphosphate hydrolases"/>
    <property type="match status" value="1"/>
</dbReference>
<dbReference type="InterPro" id="IPR003593">
    <property type="entry name" value="AAA+_ATPase"/>
</dbReference>
<organism evidence="7 8">
    <name type="scientific">Geofilum rubicundum JCM 15548</name>
    <dbReference type="NCBI Taxonomy" id="1236989"/>
    <lineage>
        <taxon>Bacteria</taxon>
        <taxon>Pseudomonadati</taxon>
        <taxon>Bacteroidota</taxon>
        <taxon>Bacteroidia</taxon>
        <taxon>Marinilabiliales</taxon>
        <taxon>Marinilabiliaceae</taxon>
        <taxon>Geofilum</taxon>
    </lineage>
</organism>
<sequence>MKNMSGNGHKVYDFEHFHMIHTRNLVKGYRSHEVETPVLINVNIDIGDGEYVAIAGPSGSGKSTLFNILGLLEQPDQGELFFRGREVSVLSDRYRIKLRRGHIGYVFRQFNLVDELTVAENVELPLLYMSLSRKQRKEMVMESLFRFKLDHIRKSFPRQLTGLQQQVTALARATVFNPSLLLADEPTGNLNSTGGNEILELLSAVNETGTTVVIFTNSMQDAQKTQRIIQLFDGHVVTDMGQKGN</sequence>
<dbReference type="STRING" id="1236989.JCM15548_265"/>
<keyword evidence="4 7" id="KW-0067">ATP-binding</keyword>
<dbReference type="CDD" id="cd03255">
    <property type="entry name" value="ABC_MJ0796_LolCDE_FtsE"/>
    <property type="match status" value="1"/>
</dbReference>
<dbReference type="PANTHER" id="PTHR42798:SF4">
    <property type="entry name" value="ABC TRANSPORTER DOMAIN-CONTAINING PROTEIN"/>
    <property type="match status" value="1"/>
</dbReference>
<evidence type="ECO:0000256" key="5">
    <source>
        <dbReference type="ARBA" id="ARBA00022967"/>
    </source>
</evidence>
<keyword evidence="5" id="KW-1278">Translocase</keyword>
<dbReference type="InterPro" id="IPR027417">
    <property type="entry name" value="P-loop_NTPase"/>
</dbReference>
<dbReference type="InterPro" id="IPR017911">
    <property type="entry name" value="MacB-like_ATP-bd"/>
</dbReference>
<dbReference type="Proteomes" id="UP000032900">
    <property type="component" value="Unassembled WGS sequence"/>
</dbReference>
<dbReference type="SMART" id="SM00382">
    <property type="entry name" value="AAA"/>
    <property type="match status" value="1"/>
</dbReference>
<dbReference type="PROSITE" id="PS50893">
    <property type="entry name" value="ABC_TRANSPORTER_2"/>
    <property type="match status" value="1"/>
</dbReference>
<gene>
    <name evidence="7" type="ORF">JCM15548_265</name>
</gene>
<accession>A0A0E9LSG6</accession>
<evidence type="ECO:0000256" key="1">
    <source>
        <dbReference type="ARBA" id="ARBA00005417"/>
    </source>
</evidence>
<dbReference type="Pfam" id="PF00005">
    <property type="entry name" value="ABC_tran"/>
    <property type="match status" value="1"/>
</dbReference>
<dbReference type="GO" id="GO:0005524">
    <property type="term" value="F:ATP binding"/>
    <property type="evidence" value="ECO:0007669"/>
    <property type="project" value="UniProtKB-KW"/>
</dbReference>
<evidence type="ECO:0000256" key="4">
    <source>
        <dbReference type="ARBA" id="ARBA00022840"/>
    </source>
</evidence>
<evidence type="ECO:0000313" key="7">
    <source>
        <dbReference type="EMBL" id="GAO28199.1"/>
    </source>
</evidence>
<dbReference type="PANTHER" id="PTHR42798">
    <property type="entry name" value="LIPOPROTEIN-RELEASING SYSTEM ATP-BINDING PROTEIN LOLD"/>
    <property type="match status" value="1"/>
</dbReference>
<evidence type="ECO:0000259" key="6">
    <source>
        <dbReference type="PROSITE" id="PS50893"/>
    </source>
</evidence>
<keyword evidence="3" id="KW-0547">Nucleotide-binding</keyword>
<dbReference type="SUPFAM" id="SSF52540">
    <property type="entry name" value="P-loop containing nucleoside triphosphate hydrolases"/>
    <property type="match status" value="1"/>
</dbReference>
<keyword evidence="2" id="KW-0813">Transport</keyword>
<proteinExistence type="inferred from homology"/>
<evidence type="ECO:0000256" key="3">
    <source>
        <dbReference type="ARBA" id="ARBA00022741"/>
    </source>
</evidence>
<comment type="similarity">
    <text evidence="1">Belongs to the ABC transporter superfamily.</text>
</comment>
<feature type="domain" description="ABC transporter" evidence="6">
    <location>
        <begin position="20"/>
        <end position="243"/>
    </location>
</feature>
<dbReference type="AlphaFoldDB" id="A0A0E9LSG6"/>
<comment type="caution">
    <text evidence="7">The sequence shown here is derived from an EMBL/GenBank/DDBJ whole genome shotgun (WGS) entry which is preliminary data.</text>
</comment>
<protein>
    <submittedName>
        <fullName evidence="7">ABC transporter ATP-binding protein</fullName>
    </submittedName>
</protein>
<dbReference type="InterPro" id="IPR003439">
    <property type="entry name" value="ABC_transporter-like_ATP-bd"/>
</dbReference>
<evidence type="ECO:0000256" key="2">
    <source>
        <dbReference type="ARBA" id="ARBA00022448"/>
    </source>
</evidence>
<name>A0A0E9LSG6_9BACT</name>
<dbReference type="GO" id="GO:0016887">
    <property type="term" value="F:ATP hydrolysis activity"/>
    <property type="evidence" value="ECO:0007669"/>
    <property type="project" value="InterPro"/>
</dbReference>
<reference evidence="7 8" key="1">
    <citation type="journal article" date="2015" name="Microbes Environ.">
        <title>Distribution and evolution of nitrogen fixation genes in the phylum bacteroidetes.</title>
        <authorList>
            <person name="Inoue J."/>
            <person name="Oshima K."/>
            <person name="Suda W."/>
            <person name="Sakamoto M."/>
            <person name="Iino T."/>
            <person name="Noda S."/>
            <person name="Hongoh Y."/>
            <person name="Hattori M."/>
            <person name="Ohkuma M."/>
        </authorList>
    </citation>
    <scope>NUCLEOTIDE SEQUENCE [LARGE SCALE GENOMIC DNA]</scope>
    <source>
        <strain evidence="7">JCM 15548</strain>
    </source>
</reference>